<feature type="repeat" description="ANK" evidence="3">
    <location>
        <begin position="88"/>
        <end position="120"/>
    </location>
</feature>
<dbReference type="HOGENOM" id="CLU_000134_19_0_1"/>
<dbReference type="CTD" id="8237201"/>
<feature type="repeat" description="ANK" evidence="3">
    <location>
        <begin position="164"/>
        <end position="188"/>
    </location>
</feature>
<dbReference type="eggNOG" id="KOG0512">
    <property type="taxonomic scope" value="Eukaryota"/>
</dbReference>
<evidence type="ECO:0000313" key="6">
    <source>
        <dbReference type="Proteomes" id="UP000009046"/>
    </source>
</evidence>
<dbReference type="InterPro" id="IPR036770">
    <property type="entry name" value="Ankyrin_rpt-contain_sf"/>
</dbReference>
<evidence type="ECO:0000256" key="3">
    <source>
        <dbReference type="PROSITE-ProRule" id="PRU00023"/>
    </source>
</evidence>
<dbReference type="Pfam" id="PF12796">
    <property type="entry name" value="Ank_2"/>
    <property type="match status" value="1"/>
</dbReference>
<dbReference type="EMBL" id="DS235430">
    <property type="protein sequence ID" value="EEB15673.1"/>
    <property type="molecule type" value="Genomic_DNA"/>
</dbReference>
<evidence type="ECO:0000256" key="1">
    <source>
        <dbReference type="ARBA" id="ARBA00022737"/>
    </source>
</evidence>
<dbReference type="AlphaFoldDB" id="E0VQL7"/>
<dbReference type="RefSeq" id="XP_002428411.1">
    <property type="nucleotide sequence ID" value="XM_002428366.1"/>
</dbReference>
<dbReference type="Proteomes" id="UP000009046">
    <property type="component" value="Unassembled WGS sequence"/>
</dbReference>
<dbReference type="OrthoDB" id="19174at2759"/>
<keyword evidence="1" id="KW-0677">Repeat</keyword>
<accession>E0VQL7</accession>
<evidence type="ECO:0000313" key="4">
    <source>
        <dbReference type="EMBL" id="EEB15673.1"/>
    </source>
</evidence>
<keyword evidence="2 3" id="KW-0040">ANK repeat</keyword>
<reference evidence="4" key="1">
    <citation type="submission" date="2007-04" db="EMBL/GenBank/DDBJ databases">
        <title>Annotation of Pediculus humanus corporis strain USDA.</title>
        <authorList>
            <person name="Kirkness E."/>
            <person name="Hannick L."/>
            <person name="Hass B."/>
            <person name="Bruggner R."/>
            <person name="Lawson D."/>
            <person name="Bidwell S."/>
            <person name="Joardar V."/>
            <person name="Caler E."/>
            <person name="Walenz B."/>
            <person name="Inman J."/>
            <person name="Schobel S."/>
            <person name="Galinsky K."/>
            <person name="Amedeo P."/>
            <person name="Strausberg R."/>
        </authorList>
    </citation>
    <scope>NUCLEOTIDE SEQUENCE</scope>
    <source>
        <strain evidence="4">USDA</strain>
    </source>
</reference>
<keyword evidence="6" id="KW-1185">Reference proteome</keyword>
<name>E0VQL7_PEDHC</name>
<sequence length="224" mass="25423">MYASEFFGMSSDEEENTWNREEIENILKISNLKKKEFNSNFQVSGWEDDNDGIIEESEILWAAENGNLISTKNLLAENSNLINVKDRDGYSPLHRACYNNHPDVVEFLISAGGNIFAKTLDLWQPLHSSCKWNNALCAAKLLDEGADINCKTKGVYSKLQLNTVRHTPLHLAASNGKAKEVLQLLLSNFSLKPFLKNDNNETAYDIAQRSGKYYKIFEIINNKK</sequence>
<reference evidence="4" key="2">
    <citation type="submission" date="2007-04" db="EMBL/GenBank/DDBJ databases">
        <title>The genome of the human body louse.</title>
        <authorList>
            <consortium name="The Human Body Louse Genome Consortium"/>
            <person name="Kirkness E."/>
            <person name="Walenz B."/>
            <person name="Hass B."/>
            <person name="Bruggner R."/>
            <person name="Strausberg R."/>
        </authorList>
    </citation>
    <scope>NUCLEOTIDE SEQUENCE</scope>
    <source>
        <strain evidence="4">USDA</strain>
    </source>
</reference>
<dbReference type="PANTHER" id="PTHR24198">
    <property type="entry name" value="ANKYRIN REPEAT AND PROTEIN KINASE DOMAIN-CONTAINING PROTEIN"/>
    <property type="match status" value="1"/>
</dbReference>
<dbReference type="InterPro" id="IPR002110">
    <property type="entry name" value="Ankyrin_rpt"/>
</dbReference>
<dbReference type="SUPFAM" id="SSF48403">
    <property type="entry name" value="Ankyrin repeat"/>
    <property type="match status" value="1"/>
</dbReference>
<dbReference type="EMBL" id="AAZO01004437">
    <property type="status" value="NOT_ANNOTATED_CDS"/>
    <property type="molecule type" value="Genomic_DNA"/>
</dbReference>
<dbReference type="KEGG" id="phu:Phum_PHUM379770"/>
<evidence type="ECO:0000313" key="5">
    <source>
        <dbReference type="EnsemblMetazoa" id="PHUM379770-PA"/>
    </source>
</evidence>
<dbReference type="PROSITE" id="PS50088">
    <property type="entry name" value="ANK_REPEAT"/>
    <property type="match status" value="2"/>
</dbReference>
<organism>
    <name type="scientific">Pediculus humanus subsp. corporis</name>
    <name type="common">Body louse</name>
    <dbReference type="NCBI Taxonomy" id="121224"/>
    <lineage>
        <taxon>Eukaryota</taxon>
        <taxon>Metazoa</taxon>
        <taxon>Ecdysozoa</taxon>
        <taxon>Arthropoda</taxon>
        <taxon>Hexapoda</taxon>
        <taxon>Insecta</taxon>
        <taxon>Pterygota</taxon>
        <taxon>Neoptera</taxon>
        <taxon>Paraneoptera</taxon>
        <taxon>Psocodea</taxon>
        <taxon>Troctomorpha</taxon>
        <taxon>Phthiraptera</taxon>
        <taxon>Anoplura</taxon>
        <taxon>Pediculidae</taxon>
        <taxon>Pediculus</taxon>
    </lineage>
</organism>
<dbReference type="STRING" id="121224.E0VQL7"/>
<dbReference type="GeneID" id="8237201"/>
<gene>
    <name evidence="5" type="primary">8237201</name>
    <name evidence="4" type="ORF">Phum_PHUM379770</name>
</gene>
<dbReference type="OMA" id="NRYVKPD"/>
<protein>
    <submittedName>
        <fullName evidence="4">Ankyrin repeat domain-containing protein, putative</fullName>
    </submittedName>
</protein>
<dbReference type="SMART" id="SM00248">
    <property type="entry name" value="ANK"/>
    <property type="match status" value="4"/>
</dbReference>
<dbReference type="VEuPathDB" id="VectorBase:PHUM379770"/>
<reference evidence="5" key="3">
    <citation type="submission" date="2020-05" db="UniProtKB">
        <authorList>
            <consortium name="EnsemblMetazoa"/>
        </authorList>
    </citation>
    <scope>IDENTIFICATION</scope>
    <source>
        <strain evidence="5">USDA</strain>
    </source>
</reference>
<dbReference type="PROSITE" id="PS50297">
    <property type="entry name" value="ANK_REP_REGION"/>
    <property type="match status" value="2"/>
</dbReference>
<dbReference type="Gene3D" id="1.25.40.20">
    <property type="entry name" value="Ankyrin repeat-containing domain"/>
    <property type="match status" value="2"/>
</dbReference>
<dbReference type="InParanoid" id="E0VQL7"/>
<evidence type="ECO:0000256" key="2">
    <source>
        <dbReference type="ARBA" id="ARBA00023043"/>
    </source>
</evidence>
<dbReference type="PANTHER" id="PTHR24198:SF193">
    <property type="match status" value="1"/>
</dbReference>
<proteinExistence type="predicted"/>
<dbReference type="PRINTS" id="PR01415">
    <property type="entry name" value="ANKYRIN"/>
</dbReference>
<dbReference type="Pfam" id="PF00023">
    <property type="entry name" value="Ank"/>
    <property type="match status" value="1"/>
</dbReference>
<dbReference type="EnsemblMetazoa" id="PHUM379770-RA">
    <property type="protein sequence ID" value="PHUM379770-PA"/>
    <property type="gene ID" value="PHUM379770"/>
</dbReference>